<comment type="similarity">
    <text evidence="6">Belongs to the WD repeat UTP18 family.</text>
</comment>
<dbReference type="Pfam" id="PF00400">
    <property type="entry name" value="WD40"/>
    <property type="match status" value="2"/>
</dbReference>
<dbReference type="SUPFAM" id="SSF50978">
    <property type="entry name" value="WD40 repeat-like"/>
    <property type="match status" value="1"/>
</dbReference>
<evidence type="ECO:0000313" key="9">
    <source>
        <dbReference type="Proteomes" id="UP001152622"/>
    </source>
</evidence>
<dbReference type="InterPro" id="IPR045161">
    <property type="entry name" value="Utp18"/>
</dbReference>
<evidence type="ECO:0000256" key="7">
    <source>
        <dbReference type="PROSITE-ProRule" id="PRU00221"/>
    </source>
</evidence>
<gene>
    <name evidence="8" type="ORF">SKAU_G00295970</name>
</gene>
<feature type="repeat" description="WD" evidence="7">
    <location>
        <begin position="32"/>
        <end position="66"/>
    </location>
</feature>
<keyword evidence="4" id="KW-0677">Repeat</keyword>
<dbReference type="EMBL" id="JAINUF010000012">
    <property type="protein sequence ID" value="KAJ8345404.1"/>
    <property type="molecule type" value="Genomic_DNA"/>
</dbReference>
<keyword evidence="5" id="KW-0539">Nucleus</keyword>
<dbReference type="Gene3D" id="2.130.10.10">
    <property type="entry name" value="YVTN repeat-like/Quinoprotein amine dehydrogenase"/>
    <property type="match status" value="1"/>
</dbReference>
<dbReference type="AlphaFoldDB" id="A0A9Q1IMK2"/>
<accession>A0A9Q1IMK2</accession>
<name>A0A9Q1IMK2_SYNKA</name>
<dbReference type="GO" id="GO:0034388">
    <property type="term" value="C:Pwp2p-containing subcomplex of 90S preribosome"/>
    <property type="evidence" value="ECO:0007669"/>
    <property type="project" value="TreeGrafter"/>
</dbReference>
<keyword evidence="2" id="KW-0698">rRNA processing</keyword>
<dbReference type="PANTHER" id="PTHR18359:SF0">
    <property type="entry name" value="U3 SMALL NUCLEOLAR RNA-ASSOCIATED PROTEIN 18 HOMOLOG"/>
    <property type="match status" value="1"/>
</dbReference>
<evidence type="ECO:0000256" key="6">
    <source>
        <dbReference type="ARBA" id="ARBA00025767"/>
    </source>
</evidence>
<evidence type="ECO:0000313" key="8">
    <source>
        <dbReference type="EMBL" id="KAJ8345404.1"/>
    </source>
</evidence>
<evidence type="ECO:0000256" key="4">
    <source>
        <dbReference type="ARBA" id="ARBA00022737"/>
    </source>
</evidence>
<dbReference type="InterPro" id="IPR001680">
    <property type="entry name" value="WD40_rpt"/>
</dbReference>
<dbReference type="PANTHER" id="PTHR18359">
    <property type="entry name" value="WD-REPEAT PROTEIN-RELATED"/>
    <property type="match status" value="1"/>
</dbReference>
<comment type="caution">
    <text evidence="8">The sequence shown here is derived from an EMBL/GenBank/DDBJ whole genome shotgun (WGS) entry which is preliminary data.</text>
</comment>
<dbReference type="Proteomes" id="UP001152622">
    <property type="component" value="Chromosome 12"/>
</dbReference>
<dbReference type="GO" id="GO:0032040">
    <property type="term" value="C:small-subunit processome"/>
    <property type="evidence" value="ECO:0007669"/>
    <property type="project" value="TreeGrafter"/>
</dbReference>
<proteinExistence type="inferred from homology"/>
<dbReference type="InterPro" id="IPR015943">
    <property type="entry name" value="WD40/YVTN_repeat-like_dom_sf"/>
</dbReference>
<keyword evidence="3 7" id="KW-0853">WD repeat</keyword>
<dbReference type="InterPro" id="IPR036322">
    <property type="entry name" value="WD40_repeat_dom_sf"/>
</dbReference>
<organism evidence="8 9">
    <name type="scientific">Synaphobranchus kaupii</name>
    <name type="common">Kaup's arrowtooth eel</name>
    <dbReference type="NCBI Taxonomy" id="118154"/>
    <lineage>
        <taxon>Eukaryota</taxon>
        <taxon>Metazoa</taxon>
        <taxon>Chordata</taxon>
        <taxon>Craniata</taxon>
        <taxon>Vertebrata</taxon>
        <taxon>Euteleostomi</taxon>
        <taxon>Actinopterygii</taxon>
        <taxon>Neopterygii</taxon>
        <taxon>Teleostei</taxon>
        <taxon>Anguilliformes</taxon>
        <taxon>Synaphobranchidae</taxon>
        <taxon>Synaphobranchus</taxon>
    </lineage>
</organism>
<evidence type="ECO:0000256" key="5">
    <source>
        <dbReference type="ARBA" id="ARBA00023242"/>
    </source>
</evidence>
<protein>
    <recommendedName>
        <fullName evidence="10">UTP18 small subunit processome component</fullName>
    </recommendedName>
</protein>
<comment type="subcellular location">
    <subcellularLocation>
        <location evidence="1">Nucleus</location>
        <location evidence="1">Nucleolus</location>
    </subcellularLocation>
</comment>
<evidence type="ECO:0000256" key="2">
    <source>
        <dbReference type="ARBA" id="ARBA00022552"/>
    </source>
</evidence>
<dbReference type="GO" id="GO:0006364">
    <property type="term" value="P:rRNA processing"/>
    <property type="evidence" value="ECO:0007669"/>
    <property type="project" value="UniProtKB-KW"/>
</dbReference>
<dbReference type="PROSITE" id="PS50082">
    <property type="entry name" value="WD_REPEATS_2"/>
    <property type="match status" value="1"/>
</dbReference>
<reference evidence="8" key="1">
    <citation type="journal article" date="2023" name="Science">
        <title>Genome structures resolve the early diversification of teleost fishes.</title>
        <authorList>
            <person name="Parey E."/>
            <person name="Louis A."/>
            <person name="Montfort J."/>
            <person name="Bouchez O."/>
            <person name="Roques C."/>
            <person name="Iampietro C."/>
            <person name="Lluch J."/>
            <person name="Castinel A."/>
            <person name="Donnadieu C."/>
            <person name="Desvignes T."/>
            <person name="Floi Bucao C."/>
            <person name="Jouanno E."/>
            <person name="Wen M."/>
            <person name="Mejri S."/>
            <person name="Dirks R."/>
            <person name="Jansen H."/>
            <person name="Henkel C."/>
            <person name="Chen W.J."/>
            <person name="Zahm M."/>
            <person name="Cabau C."/>
            <person name="Klopp C."/>
            <person name="Thompson A.W."/>
            <person name="Robinson-Rechavi M."/>
            <person name="Braasch I."/>
            <person name="Lecointre G."/>
            <person name="Bobe J."/>
            <person name="Postlethwait J.H."/>
            <person name="Berthelot C."/>
            <person name="Roest Crollius H."/>
            <person name="Guiguen Y."/>
        </authorList>
    </citation>
    <scope>NUCLEOTIDE SEQUENCE</scope>
    <source>
        <strain evidence="8">WJC10195</strain>
    </source>
</reference>
<dbReference type="SMART" id="SM00320">
    <property type="entry name" value="WD40"/>
    <property type="match status" value="2"/>
</dbReference>
<evidence type="ECO:0000256" key="1">
    <source>
        <dbReference type="ARBA" id="ARBA00004604"/>
    </source>
</evidence>
<evidence type="ECO:0000256" key="3">
    <source>
        <dbReference type="ARBA" id="ARBA00022574"/>
    </source>
</evidence>
<evidence type="ECO:0008006" key="10">
    <source>
        <dbReference type="Google" id="ProtNLM"/>
    </source>
</evidence>
<sequence>MFLLLSGTSGYLHLVTMKSKELVRSFKINGAVMGAAFSQDGSKIYISSDEGEVFIWDLKTTKCINHFTDDGSLRGTSIAVSRNGQYIACGSSSGVVNVYQHDACLQQSNPKPLKALMNLVTSATSLRFNSSTDILAIASNATDEAVRLVHIPSFTVFSNYPGQGPALQVETLHGLLRRILRQPFVRMTVQKI</sequence>
<dbReference type="OrthoDB" id="1935146at2759"/>
<keyword evidence="9" id="KW-1185">Reference proteome</keyword>